<accession>A0A0C2S1V3</accession>
<gene>
    <name evidence="1" type="ORF">M378DRAFT_465007</name>
</gene>
<organism evidence="1 2">
    <name type="scientific">Amanita muscaria (strain Koide BX008)</name>
    <dbReference type="NCBI Taxonomy" id="946122"/>
    <lineage>
        <taxon>Eukaryota</taxon>
        <taxon>Fungi</taxon>
        <taxon>Dikarya</taxon>
        <taxon>Basidiomycota</taxon>
        <taxon>Agaricomycotina</taxon>
        <taxon>Agaricomycetes</taxon>
        <taxon>Agaricomycetidae</taxon>
        <taxon>Agaricales</taxon>
        <taxon>Pluteineae</taxon>
        <taxon>Amanitaceae</taxon>
        <taxon>Amanita</taxon>
    </lineage>
</organism>
<proteinExistence type="predicted"/>
<dbReference type="AlphaFoldDB" id="A0A0C2S1V3"/>
<evidence type="ECO:0000313" key="2">
    <source>
        <dbReference type="Proteomes" id="UP000054549"/>
    </source>
</evidence>
<evidence type="ECO:0000313" key="1">
    <source>
        <dbReference type="EMBL" id="KIL56620.1"/>
    </source>
</evidence>
<dbReference type="InParanoid" id="A0A0C2S1V3"/>
<protein>
    <submittedName>
        <fullName evidence="1">Uncharacterized protein</fullName>
    </submittedName>
</protein>
<sequence>MARVNHVVGVSTSRDQHWRMNELNNNPNTLWQCQLASDHGVVGDPQYFGRTPWLVAQTDIDFFAYMTIRNVRVDFKTVVCVMERLGIDLLTCNTF</sequence>
<dbReference type="Proteomes" id="UP000054549">
    <property type="component" value="Unassembled WGS sequence"/>
</dbReference>
<dbReference type="EMBL" id="KN818411">
    <property type="protein sequence ID" value="KIL56620.1"/>
    <property type="molecule type" value="Genomic_DNA"/>
</dbReference>
<keyword evidence="2" id="KW-1185">Reference proteome</keyword>
<reference evidence="1 2" key="1">
    <citation type="submission" date="2014-04" db="EMBL/GenBank/DDBJ databases">
        <title>Evolutionary Origins and Diversification of the Mycorrhizal Mutualists.</title>
        <authorList>
            <consortium name="DOE Joint Genome Institute"/>
            <consortium name="Mycorrhizal Genomics Consortium"/>
            <person name="Kohler A."/>
            <person name="Kuo A."/>
            <person name="Nagy L.G."/>
            <person name="Floudas D."/>
            <person name="Copeland A."/>
            <person name="Barry K.W."/>
            <person name="Cichocki N."/>
            <person name="Veneault-Fourrey C."/>
            <person name="LaButti K."/>
            <person name="Lindquist E.A."/>
            <person name="Lipzen A."/>
            <person name="Lundell T."/>
            <person name="Morin E."/>
            <person name="Murat C."/>
            <person name="Riley R."/>
            <person name="Ohm R."/>
            <person name="Sun H."/>
            <person name="Tunlid A."/>
            <person name="Henrissat B."/>
            <person name="Grigoriev I.V."/>
            <person name="Hibbett D.S."/>
            <person name="Martin F."/>
        </authorList>
    </citation>
    <scope>NUCLEOTIDE SEQUENCE [LARGE SCALE GENOMIC DNA]</scope>
    <source>
        <strain evidence="1 2">Koide BX008</strain>
    </source>
</reference>
<dbReference type="HOGENOM" id="CLU_2372312_0_0_1"/>
<name>A0A0C2S1V3_AMAMK</name>